<evidence type="ECO:0000259" key="2">
    <source>
        <dbReference type="Pfam" id="PF26548"/>
    </source>
</evidence>
<dbReference type="Proteomes" id="UP001320159">
    <property type="component" value="Unassembled WGS sequence"/>
</dbReference>
<reference evidence="3 4" key="1">
    <citation type="submission" date="2017-11" db="EMBL/GenBank/DDBJ databases">
        <title>Isolation and Characterization of Family Methanocellaceae Species from Potential Methane Hydrate Area Offshore Southwestern Taiwan.</title>
        <authorList>
            <person name="Zhang W.-L."/>
            <person name="Chen W.-C."/>
            <person name="Lai M.-C."/>
            <person name="Chen S.-C."/>
        </authorList>
    </citation>
    <scope>NUCLEOTIDE SEQUENCE [LARGE SCALE GENOMIC DNA]</scope>
    <source>
        <strain evidence="3 4">CWC-04</strain>
    </source>
</reference>
<comment type="similarity">
    <text evidence="1">Belongs to the UPF0288 family.</text>
</comment>
<gene>
    <name evidence="3" type="ORF">CUJ83_12165</name>
</gene>
<comment type="caution">
    <text evidence="3">The sequence shown here is derived from an EMBL/GenBank/DDBJ whole genome shotgun (WGS) entry which is preliminary data.</text>
</comment>
<evidence type="ECO:0000313" key="3">
    <source>
        <dbReference type="EMBL" id="MCD1295754.1"/>
    </source>
</evidence>
<dbReference type="RefSeq" id="WP_230742612.1">
    <property type="nucleotide sequence ID" value="NZ_PGCK01000010.1"/>
</dbReference>
<dbReference type="NCBIfam" id="TIGR03268">
    <property type="entry name" value="methan_mark_3"/>
    <property type="match status" value="1"/>
</dbReference>
<name>A0AAP2W7Z4_9EURY</name>
<feature type="domain" description="Putative peptidyl-prolyl cis-trans isomerase" evidence="2">
    <location>
        <begin position="382"/>
        <end position="508"/>
    </location>
</feature>
<keyword evidence="4" id="KW-1185">Reference proteome</keyword>
<proteinExistence type="inferred from homology"/>
<dbReference type="PIRSF" id="PIRSF005852">
    <property type="entry name" value="UCP005852"/>
    <property type="match status" value="1"/>
</dbReference>
<dbReference type="AlphaFoldDB" id="A0AAP2W7Z4"/>
<dbReference type="InterPro" id="IPR058492">
    <property type="entry name" value="DUF8179"/>
</dbReference>
<dbReference type="InterPro" id="IPR016466">
    <property type="entry name" value="Methan_mark_3"/>
</dbReference>
<organism evidence="3 4">
    <name type="scientific">Methanooceanicella nereidis</name>
    <dbReference type="NCBI Taxonomy" id="2052831"/>
    <lineage>
        <taxon>Archaea</taxon>
        <taxon>Methanobacteriati</taxon>
        <taxon>Methanobacteriota</taxon>
        <taxon>Stenosarchaea group</taxon>
        <taxon>Methanomicrobia</taxon>
        <taxon>Methanocellales</taxon>
        <taxon>Methanocellaceae</taxon>
        <taxon>Methanooceanicella</taxon>
    </lineage>
</organism>
<accession>A0AAP2W7Z4</accession>
<evidence type="ECO:0000256" key="1">
    <source>
        <dbReference type="HAMAP-Rule" id="MF_01089"/>
    </source>
</evidence>
<sequence length="509" mass="56293">MEQIVVEVNEKKLALRPGSILLDALDQSGTKYVPNTVIGIVMGREEARKEVATEFRIVTTRGELIIELTDERMKKFWLDTYSKLKDTQLKWADAQAISVGPVSSGVPAGKGEFEYHRWDVCFGTGGYDSKNTYLIICKSDHFSDYGVKGGGKFARVVSGRSVLANLTGEDRIETIEPVITLEKFTNKLVTTDVSIPLEDGMEIHSEIEVELNDRARDGAEHFYAAVKDKTFRVDFVASSFLSTDIMLGESCPYENLAARSEGSISVRTDGRGKGRIYISKSDMTSNIYHSIIGNITKGLELVRLASPGQMIAVRTRPERLSMLGLSLKDAEEFLSETGIKYEKSGYEGDDAVVVEQVPKTTMEIFSSGSVKIKSIPGDDLIGIRLYNDIAPASTEYFRRASGLKEHKVGSLSVYFKYEDTLLFKGKPVTVGELIPENKPESGSTVKCGEMGLTNMSAKHMGMLGVRFSDSVKFGPTGEKYDATNIIGRIADMSKLKKVREKDTIYFIEV</sequence>
<dbReference type="Pfam" id="PF26548">
    <property type="entry name" value="DUF8179"/>
    <property type="match status" value="1"/>
</dbReference>
<protein>
    <recommendedName>
        <fullName evidence="1">UPF0288 protein CUJ83_12165</fullName>
    </recommendedName>
</protein>
<evidence type="ECO:0000313" key="4">
    <source>
        <dbReference type="Proteomes" id="UP001320159"/>
    </source>
</evidence>
<dbReference type="HAMAP" id="MF_01089">
    <property type="entry name" value="UPF0288"/>
    <property type="match status" value="1"/>
</dbReference>
<dbReference type="EMBL" id="PGCK01000010">
    <property type="protein sequence ID" value="MCD1295754.1"/>
    <property type="molecule type" value="Genomic_DNA"/>
</dbReference>